<dbReference type="GO" id="GO:0046872">
    <property type="term" value="F:metal ion binding"/>
    <property type="evidence" value="ECO:0007669"/>
    <property type="project" value="UniProtKB-KW"/>
</dbReference>
<accession>A0A2U2BQF1</accession>
<reference evidence="4 5" key="2">
    <citation type="submission" date="2018-05" db="EMBL/GenBank/DDBJ databases">
        <authorList>
            <person name="Lanie J.A."/>
            <person name="Ng W.-L."/>
            <person name="Kazmierczak K.M."/>
            <person name="Andrzejewski T.M."/>
            <person name="Davidsen T.M."/>
            <person name="Wayne K.J."/>
            <person name="Tettelin H."/>
            <person name="Glass J.I."/>
            <person name="Rusch D."/>
            <person name="Podicherti R."/>
            <person name="Tsui H.-C.T."/>
            <person name="Winkler M.E."/>
        </authorList>
    </citation>
    <scope>NUCLEOTIDE SEQUENCE [LARGE SCALE GENOMIC DNA]</scope>
    <source>
        <strain evidence="4 5">YBY</strain>
    </source>
</reference>
<protein>
    <recommendedName>
        <fullName evidence="1">Microcystinase C</fullName>
        <shortName evidence="1">MlrC</shortName>
    </recommendedName>
</protein>
<keyword evidence="1" id="KW-0378">Hydrolase</keyword>
<feature type="domain" description="Microcystin LR degradation protein MlrC N-terminal" evidence="3">
    <location>
        <begin position="2"/>
        <end position="293"/>
    </location>
</feature>
<gene>
    <name evidence="4" type="ORF">DF183_05810</name>
</gene>
<feature type="domain" description="Microcystin LR degradation protein MlrC C-terminal" evidence="2">
    <location>
        <begin position="304"/>
        <end position="481"/>
    </location>
</feature>
<dbReference type="PIRSF" id="PIRSF012702">
    <property type="entry name" value="UCP012702"/>
    <property type="match status" value="1"/>
</dbReference>
<dbReference type="InterPro" id="IPR009197">
    <property type="entry name" value="MlrC"/>
</dbReference>
<keyword evidence="1" id="KW-0479">Metal-binding</keyword>
<proteinExistence type="inferred from homology"/>
<dbReference type="Pfam" id="PF07364">
    <property type="entry name" value="DUF1485"/>
    <property type="match status" value="1"/>
</dbReference>
<evidence type="ECO:0000259" key="2">
    <source>
        <dbReference type="Pfam" id="PF07171"/>
    </source>
</evidence>
<dbReference type="STRING" id="511.UZ73_18240"/>
<evidence type="ECO:0000313" key="4">
    <source>
        <dbReference type="EMBL" id="PWE16234.1"/>
    </source>
</evidence>
<dbReference type="GO" id="GO:0006508">
    <property type="term" value="P:proteolysis"/>
    <property type="evidence" value="ECO:0007669"/>
    <property type="project" value="UniProtKB-KW"/>
</dbReference>
<dbReference type="InterPro" id="IPR010799">
    <property type="entry name" value="MlrC_C"/>
</dbReference>
<comment type="cofactor">
    <cofactor evidence="1">
        <name>Zn(2+)</name>
        <dbReference type="ChEBI" id="CHEBI:29105"/>
    </cofactor>
    <text evidence="1">Binds 1 zinc ion per subunit.</text>
</comment>
<dbReference type="Pfam" id="PF07171">
    <property type="entry name" value="MlrC_C"/>
    <property type="match status" value="1"/>
</dbReference>
<evidence type="ECO:0000313" key="5">
    <source>
        <dbReference type="Proteomes" id="UP000245216"/>
    </source>
</evidence>
<keyword evidence="1" id="KW-0645">Protease</keyword>
<dbReference type="EMBL" id="QEXO01000001">
    <property type="protein sequence ID" value="PWE16234.1"/>
    <property type="molecule type" value="Genomic_DNA"/>
</dbReference>
<comment type="caution">
    <text evidence="4">The sequence shown here is derived from an EMBL/GenBank/DDBJ whole genome shotgun (WGS) entry which is preliminary data.</text>
</comment>
<evidence type="ECO:0000259" key="3">
    <source>
        <dbReference type="Pfam" id="PF07364"/>
    </source>
</evidence>
<reference evidence="4 5" key="1">
    <citation type="submission" date="2018-05" db="EMBL/GenBank/DDBJ databases">
        <title>Genome Sequence of an Efficient Indole-Degrading Bacterium, Alcaligenes sp.YBY.</title>
        <authorList>
            <person name="Yang B."/>
        </authorList>
    </citation>
    <scope>NUCLEOTIDE SEQUENCE [LARGE SCALE GENOMIC DNA]</scope>
    <source>
        <strain evidence="4 5">YBY</strain>
    </source>
</reference>
<organism evidence="4 5">
    <name type="scientific">Alcaligenes faecalis</name>
    <dbReference type="NCBI Taxonomy" id="511"/>
    <lineage>
        <taxon>Bacteria</taxon>
        <taxon>Pseudomonadati</taxon>
        <taxon>Pseudomonadota</taxon>
        <taxon>Betaproteobacteria</taxon>
        <taxon>Burkholderiales</taxon>
        <taxon>Alcaligenaceae</taxon>
        <taxon>Alcaligenes</taxon>
    </lineage>
</organism>
<comment type="function">
    <text evidence="1">Involved in peptidolytic degradation of cyclic heptapeptide hepatotoxin microcystin (MC).</text>
</comment>
<dbReference type="InterPro" id="IPR015995">
    <property type="entry name" value="MlrC_N"/>
</dbReference>
<dbReference type="RefSeq" id="WP_109088604.1">
    <property type="nucleotide sequence ID" value="NZ_QEXO01000001.1"/>
</dbReference>
<sequence>MRIAVAGFQHETNTFGPAMATMADFEHGGGWPGMCRAEAIEPALRGANIPAAGFMAAAAQAGVECVPLLWAAASPSAPVEAMTYEAIVAEILYCLEQVLPVDAVYLDLHGAMVAEHRDDGEGHLLVLVREMVGPDVPVVASLDLHANVSDTMLAQADMLVAYKTYPHVDMGQTGERTFQALMRCLQSGRRPELAWHRLPFLIPAIWQSTEMEPAASLYRHLSSLEEIEGEGSVSFAMGFPAADVPECGAVLWAYAQTQEEADSRLADFLDEVLDKAQGFQGKLYEPDEAVQWALSHPGKGPVIIADAHDNPGGGASSDTCGLLRALLKAKVSDAALGLIVDPESAALVHQAGAGKSIELSLGGRSGVPGDMPLHARFYIESVSDGQFRATGPYYAGCAMNLGLSACLRIEGVRIVLASYKSQMADQSMFRFVGIEPEQMKILVLKSAVHFRADFGSISDRIIVGAAPGGVSMRTTDLPWERLPAERLLYPGGPSLSQWRVMQSEGRACSQ</sequence>
<dbReference type="GO" id="GO:0008237">
    <property type="term" value="F:metallopeptidase activity"/>
    <property type="evidence" value="ECO:0007669"/>
    <property type="project" value="UniProtKB-KW"/>
</dbReference>
<name>A0A2U2BQF1_ALCFA</name>
<comment type="similarity">
    <text evidence="1">Belongs to the peptidase M81 family.</text>
</comment>
<dbReference type="Proteomes" id="UP000245216">
    <property type="component" value="Unassembled WGS sequence"/>
</dbReference>
<dbReference type="AlphaFoldDB" id="A0A2U2BQF1"/>
<keyword evidence="1" id="KW-0482">Metalloprotease</keyword>
<evidence type="ECO:0000256" key="1">
    <source>
        <dbReference type="PIRNR" id="PIRNR012702"/>
    </source>
</evidence>